<evidence type="ECO:0000256" key="6">
    <source>
        <dbReference type="ARBA" id="ARBA00022989"/>
    </source>
</evidence>
<dbReference type="GO" id="GO:0061617">
    <property type="term" value="C:MICOS complex"/>
    <property type="evidence" value="ECO:0007669"/>
    <property type="project" value="InterPro"/>
</dbReference>
<dbReference type="EMBL" id="BRYA01000037">
    <property type="protein sequence ID" value="GMI34006.1"/>
    <property type="molecule type" value="Genomic_DNA"/>
</dbReference>
<comment type="function">
    <text evidence="1">Component of the MICOS complex, a large protein complex of the mitochondrial inner membrane that plays crucial roles in the maintenance of crista junctions, inner membrane architecture, and formation of contact sites to the outer membrane.</text>
</comment>
<evidence type="ECO:0000256" key="3">
    <source>
        <dbReference type="ARBA" id="ARBA00006792"/>
    </source>
</evidence>
<name>A0A9W7G5A7_9STRA</name>
<dbReference type="AlphaFoldDB" id="A0A9W7G5A7"/>
<evidence type="ECO:0000256" key="5">
    <source>
        <dbReference type="ARBA" id="ARBA00022792"/>
    </source>
</evidence>
<keyword evidence="11" id="KW-1185">Reference proteome</keyword>
<dbReference type="OrthoDB" id="10441559at2759"/>
<dbReference type="Proteomes" id="UP001165065">
    <property type="component" value="Unassembled WGS sequence"/>
</dbReference>
<keyword evidence="6 9" id="KW-1133">Transmembrane helix</keyword>
<keyword evidence="5" id="KW-0999">Mitochondrion inner membrane</keyword>
<sequence>MSTPTPKTPPPTEYISEKWDPIIASGLTTGAVATVVGGVLGTLITRRGSGWRAGAMMAGVGFGIGNAAELAFDMDKK</sequence>
<evidence type="ECO:0000256" key="2">
    <source>
        <dbReference type="ARBA" id="ARBA00004273"/>
    </source>
</evidence>
<feature type="transmembrane region" description="Helical" evidence="9">
    <location>
        <begin position="22"/>
        <end position="44"/>
    </location>
</feature>
<keyword evidence="8 9" id="KW-0472">Membrane</keyword>
<evidence type="ECO:0000256" key="7">
    <source>
        <dbReference type="ARBA" id="ARBA00023128"/>
    </source>
</evidence>
<evidence type="ECO:0000256" key="8">
    <source>
        <dbReference type="ARBA" id="ARBA00023136"/>
    </source>
</evidence>
<proteinExistence type="inferred from homology"/>
<reference evidence="11" key="1">
    <citation type="journal article" date="2023" name="Commun. Biol.">
        <title>Genome analysis of Parmales, the sister group of diatoms, reveals the evolutionary specialization of diatoms from phago-mixotrophs to photoautotrophs.</title>
        <authorList>
            <person name="Ban H."/>
            <person name="Sato S."/>
            <person name="Yoshikawa S."/>
            <person name="Yamada K."/>
            <person name="Nakamura Y."/>
            <person name="Ichinomiya M."/>
            <person name="Sato N."/>
            <person name="Blanc-Mathieu R."/>
            <person name="Endo H."/>
            <person name="Kuwata A."/>
            <person name="Ogata H."/>
        </authorList>
    </citation>
    <scope>NUCLEOTIDE SEQUENCE [LARGE SCALE GENOMIC DNA]</scope>
</reference>
<evidence type="ECO:0000256" key="1">
    <source>
        <dbReference type="ARBA" id="ARBA00002689"/>
    </source>
</evidence>
<gene>
    <name evidence="10" type="ORF">TrCOL_g6065</name>
</gene>
<organism evidence="10 11">
    <name type="scientific">Triparma columacea</name>
    <dbReference type="NCBI Taxonomy" id="722753"/>
    <lineage>
        <taxon>Eukaryota</taxon>
        <taxon>Sar</taxon>
        <taxon>Stramenopiles</taxon>
        <taxon>Ochrophyta</taxon>
        <taxon>Bolidophyceae</taxon>
        <taxon>Parmales</taxon>
        <taxon>Triparmaceae</taxon>
        <taxon>Triparma</taxon>
    </lineage>
</organism>
<protein>
    <submittedName>
        <fullName evidence="10">Uncharacterized protein</fullName>
    </submittedName>
</protein>
<evidence type="ECO:0000256" key="9">
    <source>
        <dbReference type="SAM" id="Phobius"/>
    </source>
</evidence>
<evidence type="ECO:0000313" key="10">
    <source>
        <dbReference type="EMBL" id="GMI34006.1"/>
    </source>
</evidence>
<comment type="caution">
    <text evidence="10">The sequence shown here is derived from an EMBL/GenBank/DDBJ whole genome shotgun (WGS) entry which is preliminary data.</text>
</comment>
<dbReference type="InterPro" id="IPR007512">
    <property type="entry name" value="Mic10"/>
</dbReference>
<comment type="subcellular location">
    <subcellularLocation>
        <location evidence="2">Mitochondrion inner membrane</location>
    </subcellularLocation>
</comment>
<keyword evidence="7" id="KW-0496">Mitochondrion</keyword>
<keyword evidence="4 9" id="KW-0812">Transmembrane</keyword>
<dbReference type="Pfam" id="PF04418">
    <property type="entry name" value="DUF543"/>
    <property type="match status" value="1"/>
</dbReference>
<evidence type="ECO:0000313" key="11">
    <source>
        <dbReference type="Proteomes" id="UP001165065"/>
    </source>
</evidence>
<evidence type="ECO:0000256" key="4">
    <source>
        <dbReference type="ARBA" id="ARBA00022692"/>
    </source>
</evidence>
<comment type="similarity">
    <text evidence="3">Belongs to the MICOS complex subunit Mic10 family.</text>
</comment>
<accession>A0A9W7G5A7</accession>